<evidence type="ECO:0000256" key="1">
    <source>
        <dbReference type="ARBA" id="ARBA00001946"/>
    </source>
</evidence>
<dbReference type="EMBL" id="BAABGT010000036">
    <property type="protein sequence ID" value="GAA4547340.1"/>
    <property type="molecule type" value="Genomic_DNA"/>
</dbReference>
<comment type="cofactor">
    <cofactor evidence="1">
        <name>Mg(2+)</name>
        <dbReference type="ChEBI" id="CHEBI:18420"/>
    </cofactor>
</comment>
<dbReference type="PANTHER" id="PTHR30040">
    <property type="entry name" value="THIAMINE BIOSYNTHESIS LIPOPROTEIN APBE"/>
    <property type="match status" value="1"/>
</dbReference>
<evidence type="ECO:0000256" key="3">
    <source>
        <dbReference type="ARBA" id="ARBA00016337"/>
    </source>
</evidence>
<gene>
    <name evidence="11" type="ORF">GCM10023175_31420</name>
</gene>
<evidence type="ECO:0000313" key="11">
    <source>
        <dbReference type="EMBL" id="GAA4547340.1"/>
    </source>
</evidence>
<dbReference type="InterPro" id="IPR003374">
    <property type="entry name" value="ApbE-like_sf"/>
</dbReference>
<reference evidence="12" key="1">
    <citation type="journal article" date="2019" name="Int. J. Syst. Evol. Microbiol.">
        <title>The Global Catalogue of Microorganisms (GCM) 10K type strain sequencing project: providing services to taxonomists for standard genome sequencing and annotation.</title>
        <authorList>
            <consortium name="The Broad Institute Genomics Platform"/>
            <consortium name="The Broad Institute Genome Sequencing Center for Infectious Disease"/>
            <person name="Wu L."/>
            <person name="Ma J."/>
        </authorList>
    </citation>
    <scope>NUCLEOTIDE SEQUENCE [LARGE SCALE GENOMIC DNA]</scope>
    <source>
        <strain evidence="12">JCM 17906</strain>
    </source>
</reference>
<protein>
    <recommendedName>
        <fullName evidence="3">FAD:protein FMN transferase</fullName>
        <ecNumber evidence="2">2.7.1.180</ecNumber>
    </recommendedName>
    <alternativeName>
        <fullName evidence="9">Flavin transferase</fullName>
    </alternativeName>
</protein>
<keyword evidence="8" id="KW-0460">Magnesium</keyword>
<comment type="catalytic activity">
    <reaction evidence="10">
        <text>L-threonyl-[protein] + FAD = FMN-L-threonyl-[protein] + AMP + H(+)</text>
        <dbReference type="Rhea" id="RHEA:36847"/>
        <dbReference type="Rhea" id="RHEA-COMP:11060"/>
        <dbReference type="Rhea" id="RHEA-COMP:11061"/>
        <dbReference type="ChEBI" id="CHEBI:15378"/>
        <dbReference type="ChEBI" id="CHEBI:30013"/>
        <dbReference type="ChEBI" id="CHEBI:57692"/>
        <dbReference type="ChEBI" id="CHEBI:74257"/>
        <dbReference type="ChEBI" id="CHEBI:456215"/>
        <dbReference type="EC" id="2.7.1.180"/>
    </reaction>
</comment>
<evidence type="ECO:0000256" key="7">
    <source>
        <dbReference type="ARBA" id="ARBA00022827"/>
    </source>
</evidence>
<keyword evidence="5 11" id="KW-0808">Transferase</keyword>
<evidence type="ECO:0000256" key="4">
    <source>
        <dbReference type="ARBA" id="ARBA00022630"/>
    </source>
</evidence>
<evidence type="ECO:0000256" key="6">
    <source>
        <dbReference type="ARBA" id="ARBA00022723"/>
    </source>
</evidence>
<sequence>MTATVAGPRPARYVEQIMGMPVSLALRGSHTDDDLARVAWRRVCASLRSADRVFSTYRRDSAVSRLDRGELALADCPPEVGEVLALGEAARRDSGGAFDVRRRGGLDPSGVVKGWAVERAAAALAALPDTDFCLSAGGDLTCRTLHPHDPPWRIGVEDPHDPGGLVAVVPIHTGAVATSGTARRGPHVVDARTGLAPVGLASVTVVGDSLTAVDIAATAAFALGAAAAGIWLADRGHRGLLVDTDGTLRPVGPEKKGRTT</sequence>
<keyword evidence="7" id="KW-0274">FAD</keyword>
<proteinExistence type="predicted"/>
<accession>A0ABP8RTB7</accession>
<dbReference type="RefSeq" id="WP_345418174.1">
    <property type="nucleotide sequence ID" value="NZ_BAABGT010000036.1"/>
</dbReference>
<dbReference type="Proteomes" id="UP001501598">
    <property type="component" value="Unassembled WGS sequence"/>
</dbReference>
<keyword evidence="4" id="KW-0285">Flavoprotein</keyword>
<evidence type="ECO:0000256" key="8">
    <source>
        <dbReference type="ARBA" id="ARBA00022842"/>
    </source>
</evidence>
<dbReference type="InterPro" id="IPR024932">
    <property type="entry name" value="ApbE"/>
</dbReference>
<evidence type="ECO:0000256" key="5">
    <source>
        <dbReference type="ARBA" id="ARBA00022679"/>
    </source>
</evidence>
<dbReference type="Pfam" id="PF02424">
    <property type="entry name" value="ApbE"/>
    <property type="match status" value="2"/>
</dbReference>
<dbReference type="PANTHER" id="PTHR30040:SF2">
    <property type="entry name" value="FAD:PROTEIN FMN TRANSFERASE"/>
    <property type="match status" value="1"/>
</dbReference>
<evidence type="ECO:0000256" key="2">
    <source>
        <dbReference type="ARBA" id="ARBA00011955"/>
    </source>
</evidence>
<evidence type="ECO:0000313" key="12">
    <source>
        <dbReference type="Proteomes" id="UP001501598"/>
    </source>
</evidence>
<dbReference type="Gene3D" id="3.10.520.10">
    <property type="entry name" value="ApbE-like domains"/>
    <property type="match status" value="2"/>
</dbReference>
<organism evidence="11 12">
    <name type="scientific">Pseudonocardia xishanensis</name>
    <dbReference type="NCBI Taxonomy" id="630995"/>
    <lineage>
        <taxon>Bacteria</taxon>
        <taxon>Bacillati</taxon>
        <taxon>Actinomycetota</taxon>
        <taxon>Actinomycetes</taxon>
        <taxon>Pseudonocardiales</taxon>
        <taxon>Pseudonocardiaceae</taxon>
        <taxon>Pseudonocardia</taxon>
    </lineage>
</organism>
<evidence type="ECO:0000256" key="10">
    <source>
        <dbReference type="ARBA" id="ARBA00048540"/>
    </source>
</evidence>
<dbReference type="GO" id="GO:0016740">
    <property type="term" value="F:transferase activity"/>
    <property type="evidence" value="ECO:0007669"/>
    <property type="project" value="UniProtKB-KW"/>
</dbReference>
<dbReference type="SUPFAM" id="SSF143631">
    <property type="entry name" value="ApbE-like"/>
    <property type="match status" value="1"/>
</dbReference>
<dbReference type="EC" id="2.7.1.180" evidence="2"/>
<comment type="caution">
    <text evidence="11">The sequence shown here is derived from an EMBL/GenBank/DDBJ whole genome shotgun (WGS) entry which is preliminary data.</text>
</comment>
<evidence type="ECO:0000256" key="9">
    <source>
        <dbReference type="ARBA" id="ARBA00031306"/>
    </source>
</evidence>
<keyword evidence="12" id="KW-1185">Reference proteome</keyword>
<name>A0ABP8RTB7_9PSEU</name>
<keyword evidence="6" id="KW-0479">Metal-binding</keyword>